<evidence type="ECO:0000313" key="1">
    <source>
        <dbReference type="EMBL" id="CAD7407510.1"/>
    </source>
</evidence>
<reference evidence="1" key="1">
    <citation type="submission" date="2020-11" db="EMBL/GenBank/DDBJ databases">
        <authorList>
            <person name="Tran Van P."/>
        </authorList>
    </citation>
    <scope>NUCLEOTIDE SEQUENCE</scope>
</reference>
<sequence length="131" mass="13763">MMSASSPLPRSVSPPPPWSLAATAAANTHYCSCANCKSGATTVARGGLRVSLPSSQRDSDSRVLVTENQRQLRVTLPPEPATSSHDHCPCSKCQSRYGTYCDSSGDVLLSMDTATAMQGVLTDGIALCNLM</sequence>
<dbReference type="EMBL" id="OD003310">
    <property type="protein sequence ID" value="CAD7407510.1"/>
    <property type="molecule type" value="Genomic_DNA"/>
</dbReference>
<proteinExistence type="predicted"/>
<name>A0A7R9H667_TIMPO</name>
<accession>A0A7R9H667</accession>
<gene>
    <name evidence="1" type="ORF">TPSB3V08_LOCUS5926</name>
</gene>
<organism evidence="1">
    <name type="scientific">Timema poppense</name>
    <name type="common">Walking stick</name>
    <dbReference type="NCBI Taxonomy" id="170557"/>
    <lineage>
        <taxon>Eukaryota</taxon>
        <taxon>Metazoa</taxon>
        <taxon>Ecdysozoa</taxon>
        <taxon>Arthropoda</taxon>
        <taxon>Hexapoda</taxon>
        <taxon>Insecta</taxon>
        <taxon>Pterygota</taxon>
        <taxon>Neoptera</taxon>
        <taxon>Polyneoptera</taxon>
        <taxon>Phasmatodea</taxon>
        <taxon>Timematodea</taxon>
        <taxon>Timematoidea</taxon>
        <taxon>Timematidae</taxon>
        <taxon>Timema</taxon>
    </lineage>
</organism>
<dbReference type="AlphaFoldDB" id="A0A7R9H667"/>
<protein>
    <submittedName>
        <fullName evidence="1">Uncharacterized protein</fullName>
    </submittedName>
</protein>